<name>A0A9D1E215_9BACT</name>
<feature type="chain" id="PRO_5039094944" description="DUF3108 domain-containing protein" evidence="1">
    <location>
        <begin position="22"/>
        <end position="231"/>
    </location>
</feature>
<feature type="signal peptide" evidence="1">
    <location>
        <begin position="1"/>
        <end position="21"/>
    </location>
</feature>
<gene>
    <name evidence="3" type="ORF">IAC94_06500</name>
</gene>
<evidence type="ECO:0000259" key="2">
    <source>
        <dbReference type="Pfam" id="PF21347"/>
    </source>
</evidence>
<reference evidence="3" key="2">
    <citation type="journal article" date="2021" name="PeerJ">
        <title>Extensive microbial diversity within the chicken gut microbiome revealed by metagenomics and culture.</title>
        <authorList>
            <person name="Gilroy R."/>
            <person name="Ravi A."/>
            <person name="Getino M."/>
            <person name="Pursley I."/>
            <person name="Horton D.L."/>
            <person name="Alikhan N.F."/>
            <person name="Baker D."/>
            <person name="Gharbi K."/>
            <person name="Hall N."/>
            <person name="Watson M."/>
            <person name="Adriaenssens E.M."/>
            <person name="Foster-Nyarko E."/>
            <person name="Jarju S."/>
            <person name="Secka A."/>
            <person name="Antonio M."/>
            <person name="Oren A."/>
            <person name="Chaudhuri R.R."/>
            <person name="La Ragione R."/>
            <person name="Hildebrand F."/>
            <person name="Pallen M.J."/>
        </authorList>
    </citation>
    <scope>NUCLEOTIDE SEQUENCE</scope>
    <source>
        <strain evidence="3">ChiHjej13B12-12457</strain>
    </source>
</reference>
<evidence type="ECO:0000256" key="1">
    <source>
        <dbReference type="SAM" id="SignalP"/>
    </source>
</evidence>
<dbReference type="InterPro" id="IPR049279">
    <property type="entry name" value="DUF3108-like"/>
</dbReference>
<dbReference type="Pfam" id="PF21347">
    <property type="entry name" value="DUF3108_like"/>
    <property type="match status" value="1"/>
</dbReference>
<dbReference type="Gene3D" id="2.40.360.20">
    <property type="match status" value="1"/>
</dbReference>
<feature type="domain" description="DUF3108" evidence="2">
    <location>
        <begin position="27"/>
        <end position="225"/>
    </location>
</feature>
<evidence type="ECO:0000313" key="3">
    <source>
        <dbReference type="EMBL" id="HIR63152.1"/>
    </source>
</evidence>
<proteinExistence type="predicted"/>
<dbReference type="Proteomes" id="UP000886744">
    <property type="component" value="Unassembled WGS sequence"/>
</dbReference>
<dbReference type="EMBL" id="DVHI01000079">
    <property type="protein sequence ID" value="HIR63152.1"/>
    <property type="molecule type" value="Genomic_DNA"/>
</dbReference>
<reference evidence="3" key="1">
    <citation type="submission" date="2020-10" db="EMBL/GenBank/DDBJ databases">
        <authorList>
            <person name="Gilroy R."/>
        </authorList>
    </citation>
    <scope>NUCLEOTIDE SEQUENCE</scope>
    <source>
        <strain evidence="3">ChiHjej13B12-12457</strain>
    </source>
</reference>
<protein>
    <recommendedName>
        <fullName evidence="2">DUF3108 domain-containing protein</fullName>
    </recommendedName>
</protein>
<keyword evidence="1" id="KW-0732">Signal</keyword>
<organism evidence="3 4">
    <name type="scientific">Candidatus Coprenecus avistercoris</name>
    <dbReference type="NCBI Taxonomy" id="2840730"/>
    <lineage>
        <taxon>Bacteria</taxon>
        <taxon>Pseudomonadati</taxon>
        <taxon>Bacteroidota</taxon>
        <taxon>Bacteroidia</taxon>
        <taxon>Bacteroidales</taxon>
        <taxon>Rikenellaceae</taxon>
        <taxon>Rikenellaceae incertae sedis</taxon>
        <taxon>Candidatus Coprenecus</taxon>
    </lineage>
</organism>
<evidence type="ECO:0000313" key="4">
    <source>
        <dbReference type="Proteomes" id="UP000886744"/>
    </source>
</evidence>
<comment type="caution">
    <text evidence="3">The sequence shown here is derived from an EMBL/GenBank/DDBJ whole genome shotgun (WGS) entry which is preliminary data.</text>
</comment>
<dbReference type="AlphaFoldDB" id="A0A9D1E215"/>
<sequence>MRYLFLSILLICCPVCLRAQAWFCTDEGTELVYTRYYAEDGSVKWNHTMNIIETALDSADSSLAVTYSSFIRTLDGKGLENMDTPAVMTALISRDGDVTLDIAASLVSVLKGILWKNARITAEGGLTLLPSVLTPGDTLQSASGKVRALGMTMNVTVTERRVLGTDTLTTPAGTFPCVIVSEHKVEKGMMRNRITTARTWYARGVGMVRHDTYDRNLKLETTEVLEKIVRK</sequence>
<accession>A0A9D1E215</accession>